<sequence length="205" mass="23982">MANLDFRFDDYTEKFSSKMLAELRSYALEHPFEGPVSIEIGANRGKFLTELAERHPEKTYLGIEIRRSFAGISHRRLKRHGCSNADCIHADANLAIPILFDDGQIDEFFLLYPDPWWKSRHHKRRIIQESFLDLMERKMPKGGKVWIRTDVGPLADEMRDTLILHDAFEPIDVSDYPQEPLPWTNREQHCFEAGIPAHLVYFERV</sequence>
<dbReference type="EMBL" id="CP042467">
    <property type="protein sequence ID" value="QED26262.1"/>
    <property type="molecule type" value="Genomic_DNA"/>
</dbReference>
<dbReference type="Gene3D" id="3.40.50.150">
    <property type="entry name" value="Vaccinia Virus protein VP39"/>
    <property type="match status" value="1"/>
</dbReference>
<evidence type="ECO:0000256" key="7">
    <source>
        <dbReference type="HAMAP-Rule" id="MF_01057"/>
    </source>
</evidence>
<dbReference type="AlphaFoldDB" id="A0A5B8XKD5"/>
<evidence type="ECO:0000256" key="1">
    <source>
        <dbReference type="ARBA" id="ARBA00000142"/>
    </source>
</evidence>
<keyword evidence="4 7" id="KW-0808">Transferase</keyword>
<dbReference type="UniPathway" id="UPA00989"/>
<dbReference type="NCBIfam" id="TIGR00091">
    <property type="entry name" value="tRNA (guanosine(46)-N7)-methyltransferase TrmB"/>
    <property type="match status" value="1"/>
</dbReference>
<feature type="binding site" evidence="7">
    <location>
        <position position="114"/>
    </location>
    <ligand>
        <name>S-adenosyl-L-methionine</name>
        <dbReference type="ChEBI" id="CHEBI:59789"/>
    </ligand>
</feature>
<dbReference type="PROSITE" id="PS51625">
    <property type="entry name" value="SAM_MT_TRMB"/>
    <property type="match status" value="1"/>
</dbReference>
<accession>A0A5B8XKD5</accession>
<keyword evidence="9" id="KW-1185">Reference proteome</keyword>
<dbReference type="InterPro" id="IPR029063">
    <property type="entry name" value="SAM-dependent_MTases_sf"/>
</dbReference>
<dbReference type="Pfam" id="PF02390">
    <property type="entry name" value="Methyltransf_4"/>
    <property type="match status" value="1"/>
</dbReference>
<dbReference type="HAMAP" id="MF_01057">
    <property type="entry name" value="tRNA_methyltr_TrmB"/>
    <property type="match status" value="1"/>
</dbReference>
<evidence type="ECO:0000256" key="6">
    <source>
        <dbReference type="ARBA" id="ARBA00022694"/>
    </source>
</evidence>
<evidence type="ECO:0000256" key="3">
    <source>
        <dbReference type="ARBA" id="ARBA00022603"/>
    </source>
</evidence>
<evidence type="ECO:0000313" key="8">
    <source>
        <dbReference type="EMBL" id="QED26262.1"/>
    </source>
</evidence>
<comment type="similarity">
    <text evidence="7">Belongs to the class I-like SAM-binding methyltransferase superfamily. TrmB family.</text>
</comment>
<comment type="caution">
    <text evidence="7">Lacks conserved residue(s) required for the propagation of feature annotation.</text>
</comment>
<feature type="binding site" evidence="7">
    <location>
        <position position="64"/>
    </location>
    <ligand>
        <name>S-adenosyl-L-methionine</name>
        <dbReference type="ChEBI" id="CHEBI:59789"/>
    </ligand>
</feature>
<keyword evidence="5 7" id="KW-0949">S-adenosyl-L-methionine</keyword>
<name>A0A5B8XKD5_9DELT</name>
<evidence type="ECO:0000313" key="9">
    <source>
        <dbReference type="Proteomes" id="UP000321595"/>
    </source>
</evidence>
<evidence type="ECO:0000256" key="4">
    <source>
        <dbReference type="ARBA" id="ARBA00022679"/>
    </source>
</evidence>
<dbReference type="KEGG" id="bbae:FRD01_03120"/>
<dbReference type="PANTHER" id="PTHR23417">
    <property type="entry name" value="3-DEOXY-D-MANNO-OCTULOSONIC-ACID TRANSFERASE/TRNA GUANINE-N 7 - -METHYLTRANSFERASE"/>
    <property type="match status" value="1"/>
</dbReference>
<evidence type="ECO:0000256" key="2">
    <source>
        <dbReference type="ARBA" id="ARBA00003015"/>
    </source>
</evidence>
<dbReference type="GO" id="GO:0008176">
    <property type="term" value="F:tRNA (guanine(46)-N7)-methyltransferase activity"/>
    <property type="evidence" value="ECO:0007669"/>
    <property type="project" value="UniProtKB-UniRule"/>
</dbReference>
<comment type="catalytic activity">
    <reaction evidence="1 7">
        <text>guanosine(46) in tRNA + S-adenosyl-L-methionine = N(7)-methylguanosine(46) in tRNA + S-adenosyl-L-homocysteine</text>
        <dbReference type="Rhea" id="RHEA:42708"/>
        <dbReference type="Rhea" id="RHEA-COMP:10188"/>
        <dbReference type="Rhea" id="RHEA-COMP:10189"/>
        <dbReference type="ChEBI" id="CHEBI:57856"/>
        <dbReference type="ChEBI" id="CHEBI:59789"/>
        <dbReference type="ChEBI" id="CHEBI:74269"/>
        <dbReference type="ChEBI" id="CHEBI:74480"/>
        <dbReference type="EC" id="2.1.1.33"/>
    </reaction>
</comment>
<feature type="binding site" evidence="7">
    <location>
        <position position="39"/>
    </location>
    <ligand>
        <name>S-adenosyl-L-methionine</name>
        <dbReference type="ChEBI" id="CHEBI:59789"/>
    </ligand>
</feature>
<dbReference type="PANTHER" id="PTHR23417:SF21">
    <property type="entry name" value="TRNA (GUANINE-N(7)-)-METHYLTRANSFERASE"/>
    <property type="match status" value="1"/>
</dbReference>
<dbReference type="SUPFAM" id="SSF53335">
    <property type="entry name" value="S-adenosyl-L-methionine-dependent methyltransferases"/>
    <property type="match status" value="1"/>
</dbReference>
<feature type="binding site" evidence="7">
    <location>
        <position position="150"/>
    </location>
    <ligand>
        <name>substrate</name>
    </ligand>
</feature>
<dbReference type="InterPro" id="IPR055361">
    <property type="entry name" value="tRNA_methyltr_TrmB_bact"/>
</dbReference>
<comment type="function">
    <text evidence="2 7">Catalyzes the formation of N(7)-methylguanine at position 46 (m7G46) in tRNA.</text>
</comment>
<evidence type="ECO:0000256" key="5">
    <source>
        <dbReference type="ARBA" id="ARBA00022691"/>
    </source>
</evidence>
<protein>
    <recommendedName>
        <fullName evidence="7">tRNA (guanine-N(7)-)-methyltransferase</fullName>
        <ecNumber evidence="7">2.1.1.33</ecNumber>
    </recommendedName>
    <alternativeName>
        <fullName evidence="7">tRNA (guanine(46)-N(7))-methyltransferase</fullName>
    </alternativeName>
    <alternativeName>
        <fullName evidence="7">tRNA(m7G46)-methyltransferase</fullName>
    </alternativeName>
</protein>
<keyword evidence="3 7" id="KW-0489">Methyltransferase</keyword>
<feature type="binding site" evidence="7">
    <location>
        <position position="118"/>
    </location>
    <ligand>
        <name>substrate</name>
    </ligand>
</feature>
<dbReference type="InterPro" id="IPR003358">
    <property type="entry name" value="tRNA_(Gua-N-7)_MeTrfase_Trmb"/>
</dbReference>
<reference evidence="8 9" key="1">
    <citation type="submission" date="2019-08" db="EMBL/GenBank/DDBJ databases">
        <authorList>
            <person name="Liang Q."/>
        </authorList>
    </citation>
    <scope>NUCLEOTIDE SEQUENCE [LARGE SCALE GENOMIC DNA]</scope>
    <source>
        <strain evidence="8 9">V1718</strain>
    </source>
</reference>
<dbReference type="CDD" id="cd02440">
    <property type="entry name" value="AdoMet_MTases"/>
    <property type="match status" value="1"/>
</dbReference>
<dbReference type="OrthoDB" id="9802090at2"/>
<dbReference type="EC" id="2.1.1.33" evidence="7"/>
<dbReference type="RefSeq" id="WP_146957555.1">
    <property type="nucleotide sequence ID" value="NZ_CP042467.1"/>
</dbReference>
<gene>
    <name evidence="7 8" type="primary">trmB</name>
    <name evidence="8" type="ORF">FRD01_03120</name>
</gene>
<keyword evidence="6 7" id="KW-0819">tRNA processing</keyword>
<comment type="pathway">
    <text evidence="7">tRNA modification; N(7)-methylguanine-tRNA biosynthesis.</text>
</comment>
<organism evidence="8 9">
    <name type="scientific">Microvenator marinus</name>
    <dbReference type="NCBI Taxonomy" id="2600177"/>
    <lineage>
        <taxon>Bacteria</taxon>
        <taxon>Deltaproteobacteria</taxon>
        <taxon>Bradymonadales</taxon>
        <taxon>Microvenatoraceae</taxon>
        <taxon>Microvenator</taxon>
    </lineage>
</organism>
<proteinExistence type="inferred from homology"/>
<feature type="binding site" evidence="7">
    <location>
        <position position="91"/>
    </location>
    <ligand>
        <name>S-adenosyl-L-methionine</name>
        <dbReference type="ChEBI" id="CHEBI:59789"/>
    </ligand>
</feature>
<dbReference type="GO" id="GO:0043527">
    <property type="term" value="C:tRNA methyltransferase complex"/>
    <property type="evidence" value="ECO:0007669"/>
    <property type="project" value="TreeGrafter"/>
</dbReference>
<dbReference type="Proteomes" id="UP000321595">
    <property type="component" value="Chromosome"/>
</dbReference>